<feature type="region of interest" description="Disordered" evidence="1">
    <location>
        <begin position="235"/>
        <end position="309"/>
    </location>
</feature>
<feature type="region of interest" description="Disordered" evidence="1">
    <location>
        <begin position="370"/>
        <end position="424"/>
    </location>
</feature>
<feature type="compositionally biased region" description="Low complexity" evidence="1">
    <location>
        <begin position="240"/>
        <end position="267"/>
    </location>
</feature>
<protein>
    <submittedName>
        <fullName evidence="2">Uncharacterized protein</fullName>
    </submittedName>
</protein>
<organism evidence="2 3">
    <name type="scientific">Phakopsora pachyrhizi</name>
    <name type="common">Asian soybean rust disease fungus</name>
    <dbReference type="NCBI Taxonomy" id="170000"/>
    <lineage>
        <taxon>Eukaryota</taxon>
        <taxon>Fungi</taxon>
        <taxon>Dikarya</taxon>
        <taxon>Basidiomycota</taxon>
        <taxon>Pucciniomycotina</taxon>
        <taxon>Pucciniomycetes</taxon>
        <taxon>Pucciniales</taxon>
        <taxon>Phakopsoraceae</taxon>
        <taxon>Phakopsora</taxon>
    </lineage>
</organism>
<comment type="caution">
    <text evidence="2">The sequence shown here is derived from an EMBL/GenBank/DDBJ whole genome shotgun (WGS) entry which is preliminary data.</text>
</comment>
<evidence type="ECO:0000313" key="3">
    <source>
        <dbReference type="Proteomes" id="UP001153365"/>
    </source>
</evidence>
<name>A0AAV0AHX5_PHAPC</name>
<feature type="compositionally biased region" description="Low complexity" evidence="1">
    <location>
        <begin position="370"/>
        <end position="405"/>
    </location>
</feature>
<feature type="compositionally biased region" description="Gly residues" evidence="1">
    <location>
        <begin position="569"/>
        <end position="579"/>
    </location>
</feature>
<dbReference type="Gene3D" id="1.10.10.60">
    <property type="entry name" value="Homeodomain-like"/>
    <property type="match status" value="1"/>
</dbReference>
<dbReference type="AlphaFoldDB" id="A0AAV0AHX5"/>
<proteinExistence type="predicted"/>
<gene>
    <name evidence="2" type="ORF">PPACK8108_LOCUS730</name>
</gene>
<feature type="compositionally biased region" description="Low complexity" evidence="1">
    <location>
        <begin position="536"/>
        <end position="551"/>
    </location>
</feature>
<feature type="compositionally biased region" description="Low complexity" evidence="1">
    <location>
        <begin position="144"/>
        <end position="153"/>
    </location>
</feature>
<accession>A0AAV0AHX5</accession>
<feature type="compositionally biased region" description="Basic residues" evidence="1">
    <location>
        <begin position="414"/>
        <end position="423"/>
    </location>
</feature>
<feature type="compositionally biased region" description="Polar residues" evidence="1">
    <location>
        <begin position="127"/>
        <end position="143"/>
    </location>
</feature>
<evidence type="ECO:0000256" key="1">
    <source>
        <dbReference type="SAM" id="MobiDB-lite"/>
    </source>
</evidence>
<sequence>MSSFTLQQVIFGFDSIYKFNTNRLNSIKNSLKSNQPISGQDEYFFDNFHSQLIFETRLIEKLKFWCHQSSSNPNSKNINSLKSLSSSPSMNPSILNGLIDESRIEKDFTIDERNCLRKFLLERKPLTGNSSNTIPSANTNGIGSSSSSSPSSSMRNGIHNLKEENKKLPSLIAPDDSNHQPYQTLNTNQHTFTNPINLSGSTSISNLPDIRTALSFELPNPTIAISSNKCSTGLPGGLIPPTSSSSTATAPSTKTANTASTTNSKSNIPVKDPNNSELKHLPDSDLNSISTTSTPSVTPNSTSNSKKREVASLEQKIEILAWFQSHGENQTQTAKHFDKKYPELKLSQPLISSWLKNASHLHQQYYLANQPQQQAQQQQQQAQPSQRQQQIQQSTSASSSRPQQQGTPANPINTRRRQQKTKHVQVTEALEKWCQEAVLSNMDLNGDVIREKWREFATHFQVPKSNWLKLREKRFKRFQEAVSSLQDSPSATAFAPTAAAAIPTTTAAATATATASATASCISIIFSLRDSPSPSPSISSTASSAHHLTPSPSRGGPNLMGQPTTGPPGSSGGTSGGQAGPSTGATSNGGTNNNTSNTIVNNNNSNNNNNRGIHIHTIHNSLIILNSNSHQPIIIFNNRPTRINTPIRIIIILSNNNNSNSNNSNNKF</sequence>
<feature type="compositionally biased region" description="Polar residues" evidence="1">
    <location>
        <begin position="179"/>
        <end position="202"/>
    </location>
</feature>
<feature type="compositionally biased region" description="Low complexity" evidence="1">
    <location>
        <begin position="580"/>
        <end position="605"/>
    </location>
</feature>
<feature type="region of interest" description="Disordered" evidence="1">
    <location>
        <begin position="127"/>
        <end position="157"/>
    </location>
</feature>
<feature type="region of interest" description="Disordered" evidence="1">
    <location>
        <begin position="70"/>
        <end position="89"/>
    </location>
</feature>
<feature type="compositionally biased region" description="Low complexity" evidence="1">
    <location>
        <begin position="287"/>
        <end position="304"/>
    </location>
</feature>
<feature type="region of interest" description="Disordered" evidence="1">
    <location>
        <begin position="170"/>
        <end position="202"/>
    </location>
</feature>
<dbReference type="Proteomes" id="UP001153365">
    <property type="component" value="Unassembled WGS sequence"/>
</dbReference>
<evidence type="ECO:0000313" key="2">
    <source>
        <dbReference type="EMBL" id="CAH7666380.1"/>
    </source>
</evidence>
<reference evidence="2" key="1">
    <citation type="submission" date="2022-06" db="EMBL/GenBank/DDBJ databases">
        <authorList>
            <consortium name="SYNGENTA / RWTH Aachen University"/>
        </authorList>
    </citation>
    <scope>NUCLEOTIDE SEQUENCE</scope>
</reference>
<feature type="region of interest" description="Disordered" evidence="1">
    <location>
        <begin position="533"/>
        <end position="605"/>
    </location>
</feature>
<keyword evidence="3" id="KW-1185">Reference proteome</keyword>
<dbReference type="EMBL" id="CALTRL010000104">
    <property type="protein sequence ID" value="CAH7666380.1"/>
    <property type="molecule type" value="Genomic_DNA"/>
</dbReference>